<dbReference type="InterPro" id="IPR019734">
    <property type="entry name" value="TPR_rpt"/>
</dbReference>
<dbReference type="SUPFAM" id="SSF48452">
    <property type="entry name" value="TPR-like"/>
    <property type="match status" value="1"/>
</dbReference>
<accession>A0ABS3JNC3</accession>
<dbReference type="InterPro" id="IPR024983">
    <property type="entry name" value="CHAT_dom"/>
</dbReference>
<organism evidence="3 4">
    <name type="scientific">Fibrella forsythiae</name>
    <dbReference type="NCBI Taxonomy" id="2817061"/>
    <lineage>
        <taxon>Bacteria</taxon>
        <taxon>Pseudomonadati</taxon>
        <taxon>Bacteroidota</taxon>
        <taxon>Cytophagia</taxon>
        <taxon>Cytophagales</taxon>
        <taxon>Spirosomataceae</taxon>
        <taxon>Fibrella</taxon>
    </lineage>
</organism>
<dbReference type="PANTHER" id="PTHR10098">
    <property type="entry name" value="RAPSYN-RELATED"/>
    <property type="match status" value="1"/>
</dbReference>
<keyword evidence="4" id="KW-1185">Reference proteome</keyword>
<dbReference type="InterPro" id="IPR011990">
    <property type="entry name" value="TPR-like_helical_dom_sf"/>
</dbReference>
<dbReference type="RefSeq" id="WP_207330853.1">
    <property type="nucleotide sequence ID" value="NZ_JAFMYW010000006.1"/>
</dbReference>
<dbReference type="Pfam" id="PF12770">
    <property type="entry name" value="CHAT"/>
    <property type="match status" value="1"/>
</dbReference>
<protein>
    <submittedName>
        <fullName evidence="3">CHAT domain-containing protein</fullName>
    </submittedName>
</protein>
<dbReference type="PROSITE" id="PS50005">
    <property type="entry name" value="TPR"/>
    <property type="match status" value="1"/>
</dbReference>
<feature type="repeat" description="TPR" evidence="1">
    <location>
        <begin position="397"/>
        <end position="430"/>
    </location>
</feature>
<dbReference type="EMBL" id="JAFMYW010000006">
    <property type="protein sequence ID" value="MBO0950911.1"/>
    <property type="molecule type" value="Genomic_DNA"/>
</dbReference>
<gene>
    <name evidence="3" type="ORF">J2I46_20130</name>
</gene>
<comment type="caution">
    <text evidence="3">The sequence shown here is derived from an EMBL/GenBank/DDBJ whole genome shotgun (WGS) entry which is preliminary data.</text>
</comment>
<name>A0ABS3JNC3_9BACT</name>
<feature type="domain" description="CHAT" evidence="2">
    <location>
        <begin position="691"/>
        <end position="992"/>
    </location>
</feature>
<proteinExistence type="predicted"/>
<evidence type="ECO:0000259" key="2">
    <source>
        <dbReference type="Pfam" id="PF12770"/>
    </source>
</evidence>
<evidence type="ECO:0000256" key="1">
    <source>
        <dbReference type="PROSITE-ProRule" id="PRU00339"/>
    </source>
</evidence>
<sequence length="992" mass="111507">MSIPHNHQLTKQVVSHFKLSLSCHCGTTLRQTLWGICVLAGWIMTPAYAQSSWQTAADSSARFLADGDYTNAYRKGLQAALLEKPVQQADSVWLAVSLLARRLPDSAAVTTALKAGQYYVAQYEYDRALTYIQRSLQKSDSLHLPQYQLQARLIAARVAIRKQDVDKAKSLYRWVLRDTLARVCMDCQVDALIGLASLYVGTRPDSSLIMVRQGMATLQQIPNYQKSQYYPLIHGVLAQVAAVSGDLTTAIQEIDESYTSAKSIMPDNPLLTGIAFMYAQIMGDVNDEKALEATRTARKLLNRQSTSRKHPYYCRLLNNEIGLLRVLGRNPEAVLLADSIMQRHSLDELMSLSGSDLLLSQITRSYIEAKQDGNLDQIAQKAQQLLTLNDHKQLNPSFLYSLLGRYYQYKGNYTEAVRCLKEEARLDSLNMGATLVNYSLVNRLAVCQAQAGQRSDAYTSFSQLVSAFDRDIRTNLWLMSDAERDNYLQTTVISGLFWHLLRRSDPEPNEIGLAFDYKLLQQGVRLKMNRTINRFTHTRNQSDSSMTTVRQLMNVRMQLADQRMATQSAAHRQLQQTADSLERLMGKDAITLDNTLKTVHWQDIRNRLKPGEAAVELIWYTTFSRNGQTADSGAYSAFLIRPEWATPKVIQLVTPDDQTNDFTGEKLAASREPTYYTSVIFSRTNQKKRFTQFWQPIATALGPVKRLYIALDGQYQQLSLPTIQNPVTGRYLTDDMDIVVLNSTQDILEPPSRSSNRTAELVGHPAYSLVHSAAKKPGQPTRQRRQVTTRNGLTFEELPYSKVEVQQLSGLFTSFNLQPRLRTDEAASESAFQQMKSPRLLHVATHGYLRDPSTQLASNQLLTCGLVLAGAADTVRLKNQTDGILTGYEASLLNLHDTELVVLSACESGVGAYSEGEGINGLQRAFLLAGARSVLVSLWRVNDQLTQQLMTDFYRYWLTGASKSQALHKAQLNLRKQHPNPYYWGAFVLVGQ</sequence>
<dbReference type="SMART" id="SM00028">
    <property type="entry name" value="TPR"/>
    <property type="match status" value="3"/>
</dbReference>
<evidence type="ECO:0000313" key="4">
    <source>
        <dbReference type="Proteomes" id="UP000664628"/>
    </source>
</evidence>
<keyword evidence="1" id="KW-0802">TPR repeat</keyword>
<dbReference type="Gene3D" id="1.25.40.10">
    <property type="entry name" value="Tetratricopeptide repeat domain"/>
    <property type="match status" value="2"/>
</dbReference>
<dbReference type="Proteomes" id="UP000664628">
    <property type="component" value="Unassembled WGS sequence"/>
</dbReference>
<dbReference type="PANTHER" id="PTHR10098:SF108">
    <property type="entry name" value="TETRATRICOPEPTIDE REPEAT PROTEIN 28"/>
    <property type="match status" value="1"/>
</dbReference>
<evidence type="ECO:0000313" key="3">
    <source>
        <dbReference type="EMBL" id="MBO0950911.1"/>
    </source>
</evidence>
<reference evidence="3 4" key="1">
    <citation type="submission" date="2021-03" db="EMBL/GenBank/DDBJ databases">
        <title>Fibrella sp. HMF5405 genome sequencing and assembly.</title>
        <authorList>
            <person name="Kang H."/>
            <person name="Kim H."/>
            <person name="Bae S."/>
            <person name="Joh K."/>
        </authorList>
    </citation>
    <scope>NUCLEOTIDE SEQUENCE [LARGE SCALE GENOMIC DNA]</scope>
    <source>
        <strain evidence="3 4">HMF5405</strain>
    </source>
</reference>